<name>M0NLB2_9EURY</name>
<evidence type="ECO:0000313" key="6">
    <source>
        <dbReference type="Proteomes" id="UP000011650"/>
    </source>
</evidence>
<protein>
    <submittedName>
        <fullName evidence="5">Capsular polysaccharide biosynthesis protein-like protein</fullName>
    </submittedName>
</protein>
<comment type="caution">
    <text evidence="5">The sequence shown here is derived from an EMBL/GenBank/DDBJ whole genome shotgun (WGS) entry which is preliminary data.</text>
</comment>
<proteinExistence type="predicted"/>
<dbReference type="PANTHER" id="PTHR20961">
    <property type="entry name" value="GLYCOSYLTRANSFERASE"/>
    <property type="match status" value="1"/>
</dbReference>
<sequence length="414" mass="46351">MKNQSILRDIRRHYQKNGARSLVRSTFNHPVFADWPVVGHAINSAYPRYLVTSDELKSEYCTTYEELAEDLDGLHYGLNEEIAPLQDDPSLEYNYYPRFSFEQPFVASVPDVTVAGEFPIAIADDGKVLVDTLNSFTDGAGWRTGGAIKQAISGSPITVGTALLRGRAPTSKRAIPVAAIVNGYWGNFYHWTLEELLKLRGIKQYERRTGRDVPLLIPSDPKSYVTESLRLLGYDDADYIEWDGEPLHVDRLIVPSFPDPTPLAMEWLRNEATDGLDLSDDTGPDWVYVSRQNADTRRVANYAEIQPVLEEYGIEPVECETLSLDEQIRLFSSVEGIVGPHGAGLTGLVWSSDLDVVEIFNNVVKGPYYVLAHVLGHDYTALSGEPVGDIPNGRERDIRVDSRRFRDVLSQIVC</sequence>
<dbReference type="RefSeq" id="WP_008007281.1">
    <property type="nucleotide sequence ID" value="NZ_AOJG01000037.1"/>
</dbReference>
<reference evidence="5 6" key="1">
    <citation type="journal article" date="2014" name="PLoS Genet.">
        <title>Phylogenetically driven sequencing of extremely halophilic archaea reveals strategies for static and dynamic osmo-response.</title>
        <authorList>
            <person name="Becker E.A."/>
            <person name="Seitzer P.M."/>
            <person name="Tritt A."/>
            <person name="Larsen D."/>
            <person name="Krusor M."/>
            <person name="Yao A.I."/>
            <person name="Wu D."/>
            <person name="Madern D."/>
            <person name="Eisen J.A."/>
            <person name="Darling A.E."/>
            <person name="Facciotti M.T."/>
        </authorList>
    </citation>
    <scope>NUCLEOTIDE SEQUENCE [LARGE SCALE GENOMIC DNA]</scope>
    <source>
        <strain evidence="5 6">DSM 21995</strain>
    </source>
</reference>
<keyword evidence="6" id="KW-1185">Reference proteome</keyword>
<keyword evidence="2" id="KW-0808">Transferase</keyword>
<feature type="domain" description="Glycosyltransferase 61 catalytic" evidence="4">
    <location>
        <begin position="188"/>
        <end position="351"/>
    </location>
</feature>
<dbReference type="GO" id="GO:0016757">
    <property type="term" value="F:glycosyltransferase activity"/>
    <property type="evidence" value="ECO:0007669"/>
    <property type="project" value="UniProtKB-KW"/>
</dbReference>
<evidence type="ECO:0000256" key="1">
    <source>
        <dbReference type="ARBA" id="ARBA00022676"/>
    </source>
</evidence>
<dbReference type="AlphaFoldDB" id="M0NLB2"/>
<dbReference type="STRING" id="1227482.C469_13085"/>
<keyword evidence="1" id="KW-0328">Glycosyltransferase</keyword>
<dbReference type="InterPro" id="IPR049625">
    <property type="entry name" value="Glyco_transf_61_cat"/>
</dbReference>
<organism evidence="5 6">
    <name type="scientific">Halorubrum lipolyticum DSM 21995</name>
    <dbReference type="NCBI Taxonomy" id="1227482"/>
    <lineage>
        <taxon>Archaea</taxon>
        <taxon>Methanobacteriati</taxon>
        <taxon>Methanobacteriota</taxon>
        <taxon>Stenosarchaea group</taxon>
        <taxon>Halobacteria</taxon>
        <taxon>Halobacteriales</taxon>
        <taxon>Haloferacaceae</taxon>
        <taxon>Halorubrum</taxon>
    </lineage>
</organism>
<evidence type="ECO:0000313" key="5">
    <source>
        <dbReference type="EMBL" id="EMA58378.1"/>
    </source>
</evidence>
<dbReference type="EMBL" id="AOJG01000037">
    <property type="protein sequence ID" value="EMA58378.1"/>
    <property type="molecule type" value="Genomic_DNA"/>
</dbReference>
<accession>M0NLB2</accession>
<dbReference type="OrthoDB" id="140964at2157"/>
<dbReference type="Pfam" id="PF04577">
    <property type="entry name" value="Glyco_transf_61"/>
    <property type="match status" value="1"/>
</dbReference>
<evidence type="ECO:0000256" key="2">
    <source>
        <dbReference type="ARBA" id="ARBA00022679"/>
    </source>
</evidence>
<dbReference type="InterPro" id="IPR007657">
    <property type="entry name" value="Glycosyltransferase_61"/>
</dbReference>
<dbReference type="Proteomes" id="UP000011650">
    <property type="component" value="Unassembled WGS sequence"/>
</dbReference>
<keyword evidence="3" id="KW-0325">Glycoprotein</keyword>
<gene>
    <name evidence="5" type="ORF">C469_13085</name>
</gene>
<dbReference type="PATRIC" id="fig|1227482.3.peg.2645"/>
<evidence type="ECO:0000256" key="3">
    <source>
        <dbReference type="ARBA" id="ARBA00023180"/>
    </source>
</evidence>
<evidence type="ECO:0000259" key="4">
    <source>
        <dbReference type="Pfam" id="PF04577"/>
    </source>
</evidence>